<dbReference type="Proteomes" id="UP000270036">
    <property type="component" value="Chromosome"/>
</dbReference>
<dbReference type="AlphaFoldDB" id="A0A448NSP1"/>
<organism evidence="1 2">
    <name type="scientific">Kaistella antarctica</name>
    <dbReference type="NCBI Taxonomy" id="266748"/>
    <lineage>
        <taxon>Bacteria</taxon>
        <taxon>Pseudomonadati</taxon>
        <taxon>Bacteroidota</taxon>
        <taxon>Flavobacteriia</taxon>
        <taxon>Flavobacteriales</taxon>
        <taxon>Weeksellaceae</taxon>
        <taxon>Chryseobacterium group</taxon>
        <taxon>Kaistella</taxon>
    </lineage>
</organism>
<reference evidence="1 2" key="1">
    <citation type="submission" date="2018-12" db="EMBL/GenBank/DDBJ databases">
        <authorList>
            <consortium name="Pathogen Informatics"/>
        </authorList>
    </citation>
    <scope>NUCLEOTIDE SEQUENCE [LARGE SCALE GENOMIC DNA]</scope>
    <source>
        <strain evidence="1 2">NCTC13489</strain>
    </source>
</reference>
<name>A0A448NSP1_9FLAO</name>
<sequence>MKSLLIFFSSILLILTSCTQTENTDVLKERETALLTKERAFAEKELEFESLKAMRDSLELPTDTVIALKIPENIIGKWTGKMICTESNCSEHVIGDLRNDSWEFFDDQVRITNKSGSEKIYFAKVSDSEIKLTSENSSPSTTQSIITLQLTEENKGRIKGSREFTGNNCLSKFSVDLEKIKN</sequence>
<dbReference type="OrthoDB" id="766447at2"/>
<evidence type="ECO:0000313" key="2">
    <source>
        <dbReference type="Proteomes" id="UP000270036"/>
    </source>
</evidence>
<accession>A0A448NSP1</accession>
<gene>
    <name evidence="1" type="ORF">NCTC13489_01999</name>
</gene>
<dbReference type="PROSITE" id="PS51257">
    <property type="entry name" value="PROKAR_LIPOPROTEIN"/>
    <property type="match status" value="1"/>
</dbReference>
<dbReference type="KEGG" id="cant:NCTC13489_01999"/>
<proteinExistence type="predicted"/>
<protein>
    <submittedName>
        <fullName evidence="1">Uncharacterized protein</fullName>
    </submittedName>
</protein>
<evidence type="ECO:0000313" key="1">
    <source>
        <dbReference type="EMBL" id="VEI00205.1"/>
    </source>
</evidence>
<dbReference type="EMBL" id="LR134441">
    <property type="protein sequence ID" value="VEI00205.1"/>
    <property type="molecule type" value="Genomic_DNA"/>
</dbReference>
<dbReference type="RefSeq" id="WP_051803625.1">
    <property type="nucleotide sequence ID" value="NZ_FOIX01000001.1"/>
</dbReference>